<dbReference type="GO" id="GO:0010265">
    <property type="term" value="P:SCF complex assembly"/>
    <property type="evidence" value="ECO:0007669"/>
    <property type="project" value="InterPro"/>
</dbReference>
<organism evidence="3 4">
    <name type="scientific">Ladona fulva</name>
    <name type="common">Scarce chaser dragonfly</name>
    <name type="synonym">Libellula fulva</name>
    <dbReference type="NCBI Taxonomy" id="123851"/>
    <lineage>
        <taxon>Eukaryota</taxon>
        <taxon>Metazoa</taxon>
        <taxon>Ecdysozoa</taxon>
        <taxon>Arthropoda</taxon>
        <taxon>Hexapoda</taxon>
        <taxon>Insecta</taxon>
        <taxon>Pterygota</taxon>
        <taxon>Palaeoptera</taxon>
        <taxon>Odonata</taxon>
        <taxon>Epiprocta</taxon>
        <taxon>Anisoptera</taxon>
        <taxon>Libelluloidea</taxon>
        <taxon>Libellulidae</taxon>
        <taxon>Ladona</taxon>
    </lineage>
</organism>
<evidence type="ECO:0000256" key="1">
    <source>
        <dbReference type="ARBA" id="ARBA00022737"/>
    </source>
</evidence>
<dbReference type="AlphaFoldDB" id="A0A8K0KDY1"/>
<dbReference type="Pfam" id="PF25782">
    <property type="entry name" value="TPR_CAND1"/>
    <property type="match status" value="1"/>
</dbReference>
<keyword evidence="4" id="KW-1185">Reference proteome</keyword>
<reference evidence="3" key="1">
    <citation type="submission" date="2013-04" db="EMBL/GenBank/DDBJ databases">
        <authorList>
            <person name="Qu J."/>
            <person name="Murali S.C."/>
            <person name="Bandaranaike D."/>
            <person name="Bellair M."/>
            <person name="Blankenburg K."/>
            <person name="Chao H."/>
            <person name="Dinh H."/>
            <person name="Doddapaneni H."/>
            <person name="Downs B."/>
            <person name="Dugan-Rocha S."/>
            <person name="Elkadiri S."/>
            <person name="Gnanaolivu R.D."/>
            <person name="Hernandez B."/>
            <person name="Javaid M."/>
            <person name="Jayaseelan J.C."/>
            <person name="Lee S."/>
            <person name="Li M."/>
            <person name="Ming W."/>
            <person name="Munidasa M."/>
            <person name="Muniz J."/>
            <person name="Nguyen L."/>
            <person name="Ongeri F."/>
            <person name="Osuji N."/>
            <person name="Pu L.-L."/>
            <person name="Puazo M."/>
            <person name="Qu C."/>
            <person name="Quiroz J."/>
            <person name="Raj R."/>
            <person name="Weissenberger G."/>
            <person name="Xin Y."/>
            <person name="Zou X."/>
            <person name="Han Y."/>
            <person name="Richards S."/>
            <person name="Worley K."/>
            <person name="Muzny D."/>
            <person name="Gibbs R."/>
        </authorList>
    </citation>
    <scope>NUCLEOTIDE SEQUENCE</scope>
    <source>
        <strain evidence="3">Sampled in the wild</strain>
    </source>
</reference>
<dbReference type="SUPFAM" id="SSF48371">
    <property type="entry name" value="ARM repeat"/>
    <property type="match status" value="1"/>
</dbReference>
<dbReference type="InterPro" id="IPR016024">
    <property type="entry name" value="ARM-type_fold"/>
</dbReference>
<keyword evidence="1" id="KW-0677">Repeat</keyword>
<dbReference type="Proteomes" id="UP000792457">
    <property type="component" value="Unassembled WGS sequence"/>
</dbReference>
<evidence type="ECO:0000256" key="2">
    <source>
        <dbReference type="ARBA" id="ARBA00022786"/>
    </source>
</evidence>
<evidence type="ECO:0000313" key="3">
    <source>
        <dbReference type="EMBL" id="KAG8232409.1"/>
    </source>
</evidence>
<protein>
    <submittedName>
        <fullName evidence="3">Uncharacterized protein</fullName>
    </submittedName>
</protein>
<evidence type="ECO:0000313" key="4">
    <source>
        <dbReference type="Proteomes" id="UP000792457"/>
    </source>
</evidence>
<dbReference type="PANTHER" id="PTHR12696">
    <property type="entry name" value="TIP120"/>
    <property type="match status" value="1"/>
</dbReference>
<dbReference type="Gene3D" id="1.25.10.10">
    <property type="entry name" value="Leucine-rich Repeat Variant"/>
    <property type="match status" value="1"/>
</dbReference>
<proteinExistence type="predicted"/>
<accession>A0A8K0KDY1</accession>
<dbReference type="InterPro" id="IPR039852">
    <property type="entry name" value="CAND1/CAND2"/>
</dbReference>
<dbReference type="OrthoDB" id="6260732at2759"/>
<keyword evidence="2" id="KW-0833">Ubl conjugation pathway</keyword>
<comment type="caution">
    <text evidence="3">The sequence shown here is derived from an EMBL/GenBank/DDBJ whole genome shotgun (WGS) entry which is preliminary data.</text>
</comment>
<sequence length="474" mass="50879">MVCVIRPLDEPSGFDFTPFTAELYRCTLVRLRAADIDQEVKERAISCMGQIICNLGDCLQGELHTCLPIFLDRLRNEITRLTTVKALTKVAGSPLHIDLTPILAEAVPILGSFLRKNQRALKLSTLTLLDTLVKNYASALNNELLNEVTSELPPLISEADLHVAQLTLTLLTSISSLLPTALIGPAPAILPEVLHLVRSPLLQGAALDSMLGFFKALVVAGLPGLGHADLLGMLVSLVHRGNSGVPTTHPSRGTLPVVHRQAYHSLAKCVAALTVTWTREEARGVVERFLADVRKGTADSGVIQPSSQASATAVSSGRSDAEHVFALLAIGEIGQEVRSAASHALGGVAVGNLSRFLPFVLHQIETTPRRQYLLLHSLKEIIGSQSGTGGGGGALQAWVPAIWEQLFRHCECAEEGTRNVVAECLGRLTLVDPAALLPRLQESLSSESPLMRTTVVTAVKFTISDQVSENTWKT</sequence>
<dbReference type="InterPro" id="IPR011989">
    <property type="entry name" value="ARM-like"/>
</dbReference>
<gene>
    <name evidence="3" type="ORF">J437_LFUL013981</name>
</gene>
<dbReference type="EMBL" id="KZ308616">
    <property type="protein sequence ID" value="KAG8232409.1"/>
    <property type="molecule type" value="Genomic_DNA"/>
</dbReference>
<reference evidence="3" key="2">
    <citation type="submission" date="2017-10" db="EMBL/GenBank/DDBJ databases">
        <title>Ladona fulva Genome sequencing and assembly.</title>
        <authorList>
            <person name="Murali S."/>
            <person name="Richards S."/>
            <person name="Bandaranaike D."/>
            <person name="Bellair M."/>
            <person name="Blankenburg K."/>
            <person name="Chao H."/>
            <person name="Dinh H."/>
            <person name="Doddapaneni H."/>
            <person name="Dugan-Rocha S."/>
            <person name="Elkadiri S."/>
            <person name="Gnanaolivu R."/>
            <person name="Hernandez B."/>
            <person name="Skinner E."/>
            <person name="Javaid M."/>
            <person name="Lee S."/>
            <person name="Li M."/>
            <person name="Ming W."/>
            <person name="Munidasa M."/>
            <person name="Muniz J."/>
            <person name="Nguyen L."/>
            <person name="Hughes D."/>
            <person name="Osuji N."/>
            <person name="Pu L.-L."/>
            <person name="Puazo M."/>
            <person name="Qu C."/>
            <person name="Quiroz J."/>
            <person name="Raj R."/>
            <person name="Weissenberger G."/>
            <person name="Xin Y."/>
            <person name="Zou X."/>
            <person name="Han Y."/>
            <person name="Worley K."/>
            <person name="Muzny D."/>
            <person name="Gibbs R."/>
        </authorList>
    </citation>
    <scope>NUCLEOTIDE SEQUENCE</scope>
    <source>
        <strain evidence="3">Sampled in the wild</strain>
    </source>
</reference>
<name>A0A8K0KDY1_LADFU</name>